<reference evidence="4 5" key="1">
    <citation type="journal article" date="2012" name="Stand. Genomic Sci.">
        <title>Complete genome sequencing and analysis of Saprospira grandis str. Lewin, a predatory marine bacterium.</title>
        <authorList>
            <person name="Saw J.H."/>
            <person name="Yuryev A."/>
            <person name="Kanbe M."/>
            <person name="Hou S."/>
            <person name="Young A.G."/>
            <person name="Aizawa S."/>
            <person name="Alam M."/>
        </authorList>
    </citation>
    <scope>NUCLEOTIDE SEQUENCE [LARGE SCALE GENOMIC DNA]</scope>
    <source>
        <strain evidence="4 5">Lewin</strain>
    </source>
</reference>
<keyword evidence="2" id="KW-0732">Signal</keyword>
<keyword evidence="1" id="KW-0812">Transmembrane</keyword>
<keyword evidence="5" id="KW-1185">Reference proteome</keyword>
<evidence type="ECO:0000256" key="2">
    <source>
        <dbReference type="SAM" id="SignalP"/>
    </source>
</evidence>
<dbReference type="PANTHER" id="PTHR10098">
    <property type="entry name" value="RAPSYN-RELATED"/>
    <property type="match status" value="1"/>
</dbReference>
<dbReference type="Pfam" id="PF12770">
    <property type="entry name" value="CHAT"/>
    <property type="match status" value="1"/>
</dbReference>
<dbReference type="STRING" id="984262.SGRA_2989"/>
<name>H6LAX4_SAPGL</name>
<dbReference type="SUPFAM" id="SSF48452">
    <property type="entry name" value="TPR-like"/>
    <property type="match status" value="1"/>
</dbReference>
<keyword evidence="1" id="KW-0472">Membrane</keyword>
<dbReference type="HOGENOM" id="CLU_002404_0_1_10"/>
<organism evidence="4 5">
    <name type="scientific">Saprospira grandis (strain Lewin)</name>
    <dbReference type="NCBI Taxonomy" id="984262"/>
    <lineage>
        <taxon>Bacteria</taxon>
        <taxon>Pseudomonadati</taxon>
        <taxon>Bacteroidota</taxon>
        <taxon>Saprospiria</taxon>
        <taxon>Saprospirales</taxon>
        <taxon>Saprospiraceae</taxon>
        <taxon>Saprospira</taxon>
    </lineage>
</organism>
<keyword evidence="1" id="KW-1133">Transmembrane helix</keyword>
<sequence>MLKKSLYLLPFLLPNLLLAQTAEEYLEQAQSAESPAAAQALYQQAAQKFKAQGQADQYLQAQAEWIKGQMNDLGYANSRKLLENAIKEGQKMLGMQGQGMALLHKYLGYTYYYEDNLIDATPALETALALREKANPNDPELFRDYYNLGVVYSRTARYQRSNEKLKQGLILAERQNTAKEITFRIKVELASTFSQLLQYKQALQLFHSMEPQLSKLENNAANQQLKAYFYLTKANTIQAVAIKIDDFTDALYAEKKALQFYTANQDAPNILYSTLNLAERYQNIYIYNNDKKQLEKSIQILSQVDKKELNKSQLINYFRSAVLISGHTQNSAFQAKALEQDIAELMKEAELTAFDKCNLFILLAELATAQKKWTNTQELLDKAGRALLKEEAKVGENISKNWVDHVINLDLLSAVVARKIRFYQEQYTQEKDKALLLKSLALMEVYDAVVDEVRKQVDESGGQMAWSTFLVSDYSYALNACYILGQEDPKYLEKAFYYSERAKSFLLLQSFQAAKARQEAGLPQQLLDKEEGFRQKITTLKQDIFQYKEAGRSKEQAAQNLEKELLAQETAFSHFQKELQEDYPAYYQMQYELPIRDLKSCQAALAQNQGLLEFFVGEEYTYSFGIQKDQIQLKRHKISRNGLKKRIKSYRNSIYGHYLGLGKKTEESYKEDAKAFYEQGLAFYQDLIAPLGELPERLIIVPAGALATLPFEPMITAEVDQPTNYQTHPYLVQKHAISYNYSATLWQEMKERKGAKAKKELLAFAPEFGQGAASFVRGRRFALSPLTYNKREVERVREIWGAGDIFMGQAATEDKFKALGEDYKIIHFATHGMANDQDPDFSLLAFTEISDSIENEFLYVSDIYNMQLKADLVVLSACETALGELNEGEGSISLARSFSYAGAKSIFTTLWSVNDQATSALVENFYYNLKQGMPKDQALQKAKTMFLAAGNHETSHPFLWSPYILIGDSQPMNSPSSLWAYGLGAAGVLLLGGGFLWIKRRRKQEA</sequence>
<dbReference type="RefSeq" id="WP_015693318.1">
    <property type="nucleotide sequence ID" value="NC_016940.1"/>
</dbReference>
<feature type="chain" id="PRO_5003604231" evidence="2">
    <location>
        <begin position="20"/>
        <end position="1006"/>
    </location>
</feature>
<evidence type="ECO:0000313" key="5">
    <source>
        <dbReference type="Proteomes" id="UP000007519"/>
    </source>
</evidence>
<evidence type="ECO:0000259" key="3">
    <source>
        <dbReference type="Pfam" id="PF12770"/>
    </source>
</evidence>
<dbReference type="AlphaFoldDB" id="H6LAX4"/>
<feature type="signal peptide" evidence="2">
    <location>
        <begin position="1"/>
        <end position="19"/>
    </location>
</feature>
<feature type="domain" description="CHAT" evidence="3">
    <location>
        <begin position="682"/>
        <end position="968"/>
    </location>
</feature>
<accession>H6LAX4</accession>
<dbReference type="InterPro" id="IPR011990">
    <property type="entry name" value="TPR-like_helical_dom_sf"/>
</dbReference>
<dbReference type="eggNOG" id="COG0457">
    <property type="taxonomic scope" value="Bacteria"/>
</dbReference>
<evidence type="ECO:0000256" key="1">
    <source>
        <dbReference type="SAM" id="Phobius"/>
    </source>
</evidence>
<dbReference type="eggNOG" id="COG4995">
    <property type="taxonomic scope" value="Bacteria"/>
</dbReference>
<dbReference type="Proteomes" id="UP000007519">
    <property type="component" value="Chromosome"/>
</dbReference>
<dbReference type="KEGG" id="sgn:SGRA_2989"/>
<proteinExistence type="predicted"/>
<gene>
    <name evidence="4" type="ordered locus">SGRA_2989</name>
</gene>
<feature type="transmembrane region" description="Helical" evidence="1">
    <location>
        <begin position="978"/>
        <end position="998"/>
    </location>
</feature>
<protein>
    <submittedName>
        <fullName evidence="4">TPR repeat-containing protein</fullName>
    </submittedName>
</protein>
<dbReference type="InterPro" id="IPR024983">
    <property type="entry name" value="CHAT_dom"/>
</dbReference>
<dbReference type="Gene3D" id="1.25.40.10">
    <property type="entry name" value="Tetratricopeptide repeat domain"/>
    <property type="match status" value="1"/>
</dbReference>
<evidence type="ECO:0000313" key="4">
    <source>
        <dbReference type="EMBL" id="AFC25717.1"/>
    </source>
</evidence>
<dbReference type="PANTHER" id="PTHR10098:SF112">
    <property type="entry name" value="SLR0380 PROTEIN"/>
    <property type="match status" value="1"/>
</dbReference>
<dbReference type="OrthoDB" id="9771112at2"/>
<dbReference type="EMBL" id="CP002831">
    <property type="protein sequence ID" value="AFC25717.1"/>
    <property type="molecule type" value="Genomic_DNA"/>
</dbReference>